<protein>
    <recommendedName>
        <fullName evidence="3">AB hydrolase-1 domain-containing protein</fullName>
    </recommendedName>
</protein>
<feature type="domain" description="AB hydrolase-1" evidence="3">
    <location>
        <begin position="190"/>
        <end position="318"/>
    </location>
</feature>
<organism evidence="4 5">
    <name type="scientific">Tieghemiomyces parasiticus</name>
    <dbReference type="NCBI Taxonomy" id="78921"/>
    <lineage>
        <taxon>Eukaryota</taxon>
        <taxon>Fungi</taxon>
        <taxon>Fungi incertae sedis</taxon>
        <taxon>Zoopagomycota</taxon>
        <taxon>Kickxellomycotina</taxon>
        <taxon>Dimargaritomycetes</taxon>
        <taxon>Dimargaritales</taxon>
        <taxon>Dimargaritaceae</taxon>
        <taxon>Tieghemiomyces</taxon>
    </lineage>
</organism>
<feature type="region of interest" description="Disordered" evidence="2">
    <location>
        <begin position="381"/>
        <end position="415"/>
    </location>
</feature>
<dbReference type="InterPro" id="IPR000073">
    <property type="entry name" value="AB_hydrolase_1"/>
</dbReference>
<sequence>MATANLANLPTGGAPAQPPMPFRHYLTTLPGRWPSTEFKTRYAELQLLSKISFFRPNEALGPSRSLAQQNAAGPCSTSSPGLVSHAWSRLSPRLRGCFTSDATPVDESTVVAANPQRHMSTVTMGLGSDDNTTHLGAATSSQPCPPVSPSDWAARVGPVDIGQHQFLRTVALERGDDRYATTADGREAAPLVLAHGFGTGLGIFYRNYEPLAVRSGRRVYGIDWLGMGLSTRPRDLPWLEAARQNPDDPVAVADTEDFFVESLERWRATMKIPKMVLLGHSFGGYMAALYAIRHPDRVEKLILASPMGVSEPPKDFLPWVHQLMEGKVTEPFPGFGSPRPLATAWVPGAEVGLANPKYHMLPPQEVQDTIARQAREYAGVNLASTDRPATYPTKEDTTASAGEDPSSADSAEYRHLPRPVINSQQVMMKLVAHTWRSHTSPQWFVRTSGPIGSMLVNRYIGRYEFLPLPERSVLSDYLYHLANRRGSGEYSITVLTHPFAFARFPLVSRLAALRVPTVFMYGETDWMDYRGAETAARQMPVPTRIVHIANAGHNLMVENPDDFNAYVLQELAADEGATGVTPAS</sequence>
<gene>
    <name evidence="4" type="ORF">IWQ60_004521</name>
</gene>
<dbReference type="PANTHER" id="PTHR42886:SF29">
    <property type="entry name" value="PUMMELIG, ISOFORM A"/>
    <property type="match status" value="1"/>
</dbReference>
<evidence type="ECO:0000313" key="4">
    <source>
        <dbReference type="EMBL" id="KAJ1925509.1"/>
    </source>
</evidence>
<evidence type="ECO:0000259" key="3">
    <source>
        <dbReference type="Pfam" id="PF00561"/>
    </source>
</evidence>
<evidence type="ECO:0000256" key="2">
    <source>
        <dbReference type="SAM" id="MobiDB-lite"/>
    </source>
</evidence>
<comment type="similarity">
    <text evidence="1">Belongs to the peptidase S33 family. ABHD4/ABHD5 subfamily.</text>
</comment>
<dbReference type="InterPro" id="IPR029058">
    <property type="entry name" value="AB_hydrolase_fold"/>
</dbReference>
<dbReference type="Proteomes" id="UP001150569">
    <property type="component" value="Unassembled WGS sequence"/>
</dbReference>
<name>A0A9W8DVG0_9FUNG</name>
<proteinExistence type="inferred from homology"/>
<dbReference type="OrthoDB" id="7457040at2759"/>
<dbReference type="Gene3D" id="3.40.50.1820">
    <property type="entry name" value="alpha/beta hydrolase"/>
    <property type="match status" value="2"/>
</dbReference>
<evidence type="ECO:0000313" key="5">
    <source>
        <dbReference type="Proteomes" id="UP001150569"/>
    </source>
</evidence>
<dbReference type="GO" id="GO:0042171">
    <property type="term" value="F:lysophosphatidic acid acyltransferase activity"/>
    <property type="evidence" value="ECO:0007669"/>
    <property type="project" value="TreeGrafter"/>
</dbReference>
<dbReference type="GO" id="GO:0005739">
    <property type="term" value="C:mitochondrion"/>
    <property type="evidence" value="ECO:0007669"/>
    <property type="project" value="TreeGrafter"/>
</dbReference>
<reference evidence="4" key="1">
    <citation type="submission" date="2022-07" db="EMBL/GenBank/DDBJ databases">
        <title>Phylogenomic reconstructions and comparative analyses of Kickxellomycotina fungi.</title>
        <authorList>
            <person name="Reynolds N.K."/>
            <person name="Stajich J.E."/>
            <person name="Barry K."/>
            <person name="Grigoriev I.V."/>
            <person name="Crous P."/>
            <person name="Smith M.E."/>
        </authorList>
    </citation>
    <scope>NUCLEOTIDE SEQUENCE</scope>
    <source>
        <strain evidence="4">RSA 861</strain>
    </source>
</reference>
<dbReference type="Pfam" id="PF00561">
    <property type="entry name" value="Abhydrolase_1"/>
    <property type="match status" value="1"/>
</dbReference>
<dbReference type="SUPFAM" id="SSF53474">
    <property type="entry name" value="alpha/beta-Hydrolases"/>
    <property type="match status" value="1"/>
</dbReference>
<accession>A0A9W8DVG0</accession>
<evidence type="ECO:0000256" key="1">
    <source>
        <dbReference type="ARBA" id="ARBA00038097"/>
    </source>
</evidence>
<dbReference type="GO" id="GO:0052689">
    <property type="term" value="F:carboxylic ester hydrolase activity"/>
    <property type="evidence" value="ECO:0007669"/>
    <property type="project" value="TreeGrafter"/>
</dbReference>
<dbReference type="EMBL" id="JANBPT010000220">
    <property type="protein sequence ID" value="KAJ1925509.1"/>
    <property type="molecule type" value="Genomic_DNA"/>
</dbReference>
<dbReference type="GO" id="GO:0055088">
    <property type="term" value="P:lipid homeostasis"/>
    <property type="evidence" value="ECO:0007669"/>
    <property type="project" value="TreeGrafter"/>
</dbReference>
<comment type="caution">
    <text evidence="4">The sequence shown here is derived from an EMBL/GenBank/DDBJ whole genome shotgun (WGS) entry which is preliminary data.</text>
</comment>
<dbReference type="GO" id="GO:0006654">
    <property type="term" value="P:phosphatidic acid biosynthetic process"/>
    <property type="evidence" value="ECO:0007669"/>
    <property type="project" value="TreeGrafter"/>
</dbReference>
<dbReference type="AlphaFoldDB" id="A0A9W8DVG0"/>
<dbReference type="PANTHER" id="PTHR42886">
    <property type="entry name" value="RE40534P-RELATED"/>
    <property type="match status" value="1"/>
</dbReference>
<keyword evidence="5" id="KW-1185">Reference proteome</keyword>